<protein>
    <recommendedName>
        <fullName evidence="4">Fibronectin type-III domain-containing protein</fullName>
    </recommendedName>
</protein>
<organism evidence="2 3">
    <name type="scientific">Plantactinospora sonchi</name>
    <dbReference type="NCBI Taxonomy" id="1544735"/>
    <lineage>
        <taxon>Bacteria</taxon>
        <taxon>Bacillati</taxon>
        <taxon>Actinomycetota</taxon>
        <taxon>Actinomycetes</taxon>
        <taxon>Micromonosporales</taxon>
        <taxon>Micromonosporaceae</taxon>
        <taxon>Plantactinospora</taxon>
    </lineage>
</organism>
<accession>A0ABU7RNP1</accession>
<evidence type="ECO:0000313" key="2">
    <source>
        <dbReference type="EMBL" id="MEE6258117.1"/>
    </source>
</evidence>
<keyword evidence="3" id="KW-1185">Reference proteome</keyword>
<proteinExistence type="predicted"/>
<reference evidence="2 3" key="1">
    <citation type="submission" date="2024-01" db="EMBL/GenBank/DDBJ databases">
        <title>Genome insights into Plantactinospora sonchi sp. nov.</title>
        <authorList>
            <person name="Wang L."/>
        </authorList>
    </citation>
    <scope>NUCLEOTIDE SEQUENCE [LARGE SCALE GENOMIC DNA]</scope>
    <source>
        <strain evidence="2 3">NEAU-QY2</strain>
    </source>
</reference>
<dbReference type="RefSeq" id="WP_331213246.1">
    <property type="nucleotide sequence ID" value="NZ_JAZGQK010000005.1"/>
</dbReference>
<sequence>MTSPEKRKGEAERPNFFLLLGLDPAAPWDEAEFNGRFRRSVAAWTKATSGLGQRASEAKANLFLRDQIDKVMRTPETRDQERTRALQLQEAARVARRRDLAERLDVLLARGYLLDAEVTKLQADFADILESSPDLRGRLTAAPVRRVTAEGPSRLDASREQEIFAHLDALKVKSLYDVLKEINKSITDTSPRELLLDAADQLADEVRKFKDKRDPRLLHRERLSGFARVVFGSDDERRRYDVSMRLSSLRSLVTFFEEALSEAAEVSAAQVELYLRRARERGVEDLDHARVYFVEHFFRIRRWPVQLPAEETQRQLAQLVQCAYCHELNAPNERVCRACGEELRIPCPNCGQVAPRYGGGCRCGFPIGQRTLVASLVAEAQQALDRLDFARAQLELERAERIWRLPPDRTDELATRVRATRRRLEEIRGGIAEAAAEVERQFRARRFRSAVTLLQTAPEGLPQRDALLAQAERAVRQARDLYQQARRPGLAPSTRAELYAEALQACDDFEQARIELAQIAPSPPRRVRAIVDSPAAGVRVEWDPSPDPDVSYVVVRGTGPTPPRSVEELPDQQRVGRTAATSWRDQGAAAVAGRTLRYSVFTDRRGTFSVPASADPILVAADATDVTCVSEDGRVVLTWHLPEHAARVEVRRMELGSQAGSTVLPNAGTGRAVDTQVRNGLRYRYTVRVAYQDPSGELWWSAGVARDVTPIERPAPPGPLLVTGAPSATGMFHHRTLVRWPSPDAGVVRVVRQAGAGSLREGEVISADSVGRDGFVLPDGNPASDVWIEAGLDLCSYFPVLILERVGYVGQPRRYAHVGDPGDVEGEFAGPTVRLGWTWPEGAAAVLVGHDPTRAPADPTAAAGQLVVDRVGGASFGGAEVPVGGDELHVVVATVVRRDGLDFVTSGVPVRVRRPEVRVNYAVRQLSRRRRELVLWCDLPVRLPALTVVARSGRAPCTRGDGARITGTGAVTLRGQRTVPLPRAPGDDLWYRVFTTDPADRAVVELAEHARVSPGG</sequence>
<dbReference type="Proteomes" id="UP001332243">
    <property type="component" value="Unassembled WGS sequence"/>
</dbReference>
<gene>
    <name evidence="2" type="ORF">V1633_06370</name>
</gene>
<comment type="caution">
    <text evidence="2">The sequence shown here is derived from an EMBL/GenBank/DDBJ whole genome shotgun (WGS) entry which is preliminary data.</text>
</comment>
<dbReference type="EMBL" id="JAZGQK010000005">
    <property type="protein sequence ID" value="MEE6258117.1"/>
    <property type="molecule type" value="Genomic_DNA"/>
</dbReference>
<name>A0ABU7RNP1_9ACTN</name>
<evidence type="ECO:0008006" key="4">
    <source>
        <dbReference type="Google" id="ProtNLM"/>
    </source>
</evidence>
<keyword evidence="1" id="KW-0175">Coiled coil</keyword>
<feature type="coiled-coil region" evidence="1">
    <location>
        <begin position="373"/>
        <end position="400"/>
    </location>
</feature>
<evidence type="ECO:0000313" key="3">
    <source>
        <dbReference type="Proteomes" id="UP001332243"/>
    </source>
</evidence>
<evidence type="ECO:0000256" key="1">
    <source>
        <dbReference type="SAM" id="Coils"/>
    </source>
</evidence>